<dbReference type="PANTHER" id="PTHR10302:SF0">
    <property type="entry name" value="SINGLE-STRANDED DNA-BINDING PROTEIN, MITOCHONDRIAL"/>
    <property type="match status" value="1"/>
</dbReference>
<protein>
    <recommendedName>
        <fullName evidence="2 3">Single-stranded DNA-binding protein</fullName>
    </recommendedName>
</protein>
<comment type="caution">
    <text evidence="5">The sequence shown here is derived from an EMBL/GenBank/DDBJ whole genome shotgun (WGS) entry which is preliminary data.</text>
</comment>
<dbReference type="Pfam" id="PF00436">
    <property type="entry name" value="SSB"/>
    <property type="match status" value="1"/>
</dbReference>
<evidence type="ECO:0000256" key="2">
    <source>
        <dbReference type="PIRNR" id="PIRNR002070"/>
    </source>
</evidence>
<dbReference type="PROSITE" id="PS50935">
    <property type="entry name" value="SSB"/>
    <property type="match status" value="1"/>
</dbReference>
<dbReference type="SUPFAM" id="SSF50249">
    <property type="entry name" value="Nucleic acid-binding proteins"/>
    <property type="match status" value="1"/>
</dbReference>
<keyword evidence="1 2" id="KW-0238">DNA-binding</keyword>
<evidence type="ECO:0000256" key="4">
    <source>
        <dbReference type="SAM" id="MobiDB-lite"/>
    </source>
</evidence>
<sequence length="141" mass="15638">MGVNVSFTGNVGRDPETREFDNGRSLTTFSVGVSQGYYDQQNQWHDQGTMWITVECSPTAARQLPYVHKGVKLLVTGRLSQRFYQKKDGGQGSELRVYADAIGFLHRKDEQPQTGGFTGAQPQPPASDPWAAPQSDTEPEF</sequence>
<dbReference type="PIRSF" id="PIRSF002070">
    <property type="entry name" value="SSB"/>
    <property type="match status" value="1"/>
</dbReference>
<gene>
    <name evidence="5" type="ORF">BREU_1413</name>
</gene>
<dbReference type="NCBIfam" id="TIGR00621">
    <property type="entry name" value="ssb"/>
    <property type="match status" value="1"/>
</dbReference>
<dbReference type="InterPro" id="IPR011344">
    <property type="entry name" value="ssDNA-bd"/>
</dbReference>
<dbReference type="InterPro" id="IPR012340">
    <property type="entry name" value="NA-bd_OB-fold"/>
</dbReference>
<feature type="region of interest" description="Disordered" evidence="4">
    <location>
        <begin position="108"/>
        <end position="141"/>
    </location>
</feature>
<keyword evidence="6" id="KW-1185">Reference proteome</keyword>
<name>A0A087CSJ0_9BIFI</name>
<accession>A0A087CSJ0</accession>
<dbReference type="STRING" id="1437610.BREU_1413"/>
<evidence type="ECO:0000256" key="3">
    <source>
        <dbReference type="RuleBase" id="RU000524"/>
    </source>
</evidence>
<dbReference type="eggNOG" id="COG0629">
    <property type="taxonomic scope" value="Bacteria"/>
</dbReference>
<dbReference type="EMBL" id="JGZK01000005">
    <property type="protein sequence ID" value="KFI86240.1"/>
    <property type="molecule type" value="Genomic_DNA"/>
</dbReference>
<proteinExistence type="predicted"/>
<dbReference type="AlphaFoldDB" id="A0A087CSJ0"/>
<dbReference type="RefSeq" id="WP_044090665.1">
    <property type="nucleotide sequence ID" value="NZ_JDUW01000037.1"/>
</dbReference>
<dbReference type="Gene3D" id="2.40.50.140">
    <property type="entry name" value="Nucleic acid-binding proteins"/>
    <property type="match status" value="1"/>
</dbReference>
<dbReference type="PANTHER" id="PTHR10302">
    <property type="entry name" value="SINGLE-STRANDED DNA-BINDING PROTEIN"/>
    <property type="match status" value="1"/>
</dbReference>
<evidence type="ECO:0000313" key="5">
    <source>
        <dbReference type="EMBL" id="KFI86240.1"/>
    </source>
</evidence>
<evidence type="ECO:0000313" key="6">
    <source>
        <dbReference type="Proteomes" id="UP000028984"/>
    </source>
</evidence>
<dbReference type="Proteomes" id="UP000028984">
    <property type="component" value="Unassembled WGS sequence"/>
</dbReference>
<dbReference type="GO" id="GO:0003697">
    <property type="term" value="F:single-stranded DNA binding"/>
    <property type="evidence" value="ECO:0007669"/>
    <property type="project" value="InterPro"/>
</dbReference>
<evidence type="ECO:0000256" key="1">
    <source>
        <dbReference type="ARBA" id="ARBA00023125"/>
    </source>
</evidence>
<organism evidence="5 6">
    <name type="scientific">Bifidobacterium reuteri DSM 23975</name>
    <dbReference type="NCBI Taxonomy" id="1437610"/>
    <lineage>
        <taxon>Bacteria</taxon>
        <taxon>Bacillati</taxon>
        <taxon>Actinomycetota</taxon>
        <taxon>Actinomycetes</taxon>
        <taxon>Bifidobacteriales</taxon>
        <taxon>Bifidobacteriaceae</taxon>
        <taxon>Bifidobacterium</taxon>
    </lineage>
</organism>
<dbReference type="GO" id="GO:0009295">
    <property type="term" value="C:nucleoid"/>
    <property type="evidence" value="ECO:0007669"/>
    <property type="project" value="TreeGrafter"/>
</dbReference>
<dbReference type="InterPro" id="IPR000424">
    <property type="entry name" value="Primosome_PriB/ssb"/>
</dbReference>
<dbReference type="CDD" id="cd04496">
    <property type="entry name" value="SSB_OBF"/>
    <property type="match status" value="1"/>
</dbReference>
<dbReference type="OrthoDB" id="4427276at2"/>
<reference evidence="5 6" key="1">
    <citation type="submission" date="2014-03" db="EMBL/GenBank/DDBJ databases">
        <title>Genomics of Bifidobacteria.</title>
        <authorList>
            <person name="Ventura M."/>
            <person name="Milani C."/>
            <person name="Lugli G.A."/>
        </authorList>
    </citation>
    <scope>NUCLEOTIDE SEQUENCE [LARGE SCALE GENOMIC DNA]</scope>
    <source>
        <strain evidence="5 6">DSM 23975</strain>
    </source>
</reference>
<dbReference type="GO" id="GO:0006260">
    <property type="term" value="P:DNA replication"/>
    <property type="evidence" value="ECO:0007669"/>
    <property type="project" value="InterPro"/>
</dbReference>